<dbReference type="Gene3D" id="3.40.50.300">
    <property type="entry name" value="P-loop containing nucleotide triphosphate hydrolases"/>
    <property type="match status" value="1"/>
</dbReference>
<comment type="caution">
    <text evidence="3">The sequence shown here is derived from an EMBL/GenBank/DDBJ whole genome shotgun (WGS) entry which is preliminary data.</text>
</comment>
<reference evidence="3 4" key="1">
    <citation type="submission" date="2024-07" db="EMBL/GenBank/DDBJ databases">
        <title>Genomic Encyclopedia of Type Strains, Phase V (KMG-V): Genome sequencing to study the core and pangenomes of soil and plant-associated prokaryotes.</title>
        <authorList>
            <person name="Whitman W."/>
        </authorList>
    </citation>
    <scope>NUCLEOTIDE SEQUENCE [LARGE SCALE GENOMIC DNA]</scope>
    <source>
        <strain evidence="3 4">USDA 152</strain>
    </source>
</reference>
<gene>
    <name evidence="3" type="ORF">ABIG07_002203</name>
</gene>
<organism evidence="3 4">
    <name type="scientific">Bradyrhizobium ottawaense</name>
    <dbReference type="NCBI Taxonomy" id="931866"/>
    <lineage>
        <taxon>Bacteria</taxon>
        <taxon>Pseudomonadati</taxon>
        <taxon>Pseudomonadota</taxon>
        <taxon>Alphaproteobacteria</taxon>
        <taxon>Hyphomicrobiales</taxon>
        <taxon>Nitrobacteraceae</taxon>
        <taxon>Bradyrhizobium</taxon>
    </lineage>
</organism>
<dbReference type="Proteomes" id="UP001565369">
    <property type="component" value="Unassembled WGS sequence"/>
</dbReference>
<dbReference type="PROSITE" id="PS50104">
    <property type="entry name" value="TIR"/>
    <property type="match status" value="1"/>
</dbReference>
<dbReference type="PANTHER" id="PTHR47691">
    <property type="entry name" value="REGULATOR-RELATED"/>
    <property type="match status" value="1"/>
</dbReference>
<dbReference type="Pfam" id="PF13676">
    <property type="entry name" value="TIR_2"/>
    <property type="match status" value="1"/>
</dbReference>
<dbReference type="SUPFAM" id="SSF52540">
    <property type="entry name" value="P-loop containing nucleoside triphosphate hydrolases"/>
    <property type="match status" value="1"/>
</dbReference>
<dbReference type="InterPro" id="IPR011990">
    <property type="entry name" value="TPR-like_helical_dom_sf"/>
</dbReference>
<dbReference type="InterPro" id="IPR027417">
    <property type="entry name" value="P-loop_NTPase"/>
</dbReference>
<dbReference type="SUPFAM" id="SSF48452">
    <property type="entry name" value="TPR-like"/>
    <property type="match status" value="1"/>
</dbReference>
<dbReference type="EMBL" id="JBGBZJ010000003">
    <property type="protein sequence ID" value="MEY9453255.1"/>
    <property type="molecule type" value="Genomic_DNA"/>
</dbReference>
<name>A0ABV4FNT0_9BRAD</name>
<evidence type="ECO:0000313" key="4">
    <source>
        <dbReference type="Proteomes" id="UP001565369"/>
    </source>
</evidence>
<keyword evidence="4" id="KW-1185">Reference proteome</keyword>
<evidence type="ECO:0000259" key="2">
    <source>
        <dbReference type="PROSITE" id="PS50104"/>
    </source>
</evidence>
<feature type="domain" description="TIR" evidence="2">
    <location>
        <begin position="1"/>
        <end position="126"/>
    </location>
</feature>
<dbReference type="SUPFAM" id="SSF52200">
    <property type="entry name" value="Toll/Interleukin receptor TIR domain"/>
    <property type="match status" value="1"/>
</dbReference>
<accession>A0ABV4FNT0</accession>
<proteinExistence type="predicted"/>
<dbReference type="PANTHER" id="PTHR47691:SF3">
    <property type="entry name" value="HTH-TYPE TRANSCRIPTIONAL REGULATOR RV0890C-RELATED"/>
    <property type="match status" value="1"/>
</dbReference>
<dbReference type="InterPro" id="IPR000157">
    <property type="entry name" value="TIR_dom"/>
</dbReference>
<sequence>MADIFVSYTSRDRDWAFWIGQELERLGHTPRLHEWEISGGGDISRWMEETHNSADHILCVVSTAYVKAPYSSWERRAAQWVATTIRPNFLLPVFVEPCEPPTLLAPIKRCDLHGLDETAARLRLAEFMKPAAKPAGPVPFPLDRTAAAILGEGYPHAFPGGTNSAEESGHDSETELLLEQSVRPRPPALMALPRYLGSHEFVGRELELQNLSDWCGGADPSPMLLLEAIGGSGKSMLTWEWLTKHARSARSDWAGLFWYSFYERGAVMADFCCHALVYMTQKPIAQFRRMRPKILGEYLVGELQQRPWLVVLDGLERVLVAYHRHDAAQVLDADAAFAVDQMSGRDPCAAIRSDDDELLRRLVAAGPSKIVVSSRLTPRALMNSSHVAVPGVRRQILTGLRPVDAEAMIRRCGVVGDSQAIRAYLQQNCDCHPLVVGALAGLINDYPYDRGNFDRWVRDLNGGMALDLGKLDLVKRQNHILLAAIDALSPNSRRLLHLLSILQSAVDFKTLEGLSLDREAPAHPSGGIGDPEMKSSDRPSLRDIVAIVRDIEKRGLLQYDAAEKRYDLHPVVRGVAAAQLAHEETRQLGQNVVDYFTSKPHDPWDKVDTLEGVADGIQVVSAFVRMRRYSEAFQALEGDLANALYFNLRAHAEILSLVRGFFPGGWDEEPVLSDPAECWYLLNLTAASMSPTSEQKAQELFQRAIVVSLEASIIGSLYISLVGLAGALDERSREADITRLCSLASELAQVSRDPELVFMWKLREYKHSIVRGDWQSAESLWSQIESMGRDWTPGNYRPGEAEGQRALQLFYQGSLTEEVLSKAEGIAERAKNRTLTKMLREIRGEWSLMHGEFSQAIEHFSRALVMYRENGFASQYCEARHTLARFLAGNEFDATGEADRMNASSVRGAIAIAELWKALGKPEKAIQFAELAYCSAKAVRLCASRHQLDTATAILSELGASVPTLPEKVPYQEIVFRWEIRVRSLIDTLRSQLVN</sequence>
<protein>
    <submittedName>
        <fullName evidence="3">Tetratricopeptide (TPR) repeat protein</fullName>
    </submittedName>
</protein>
<evidence type="ECO:0000256" key="1">
    <source>
        <dbReference type="SAM" id="MobiDB-lite"/>
    </source>
</evidence>
<dbReference type="InterPro" id="IPR035897">
    <property type="entry name" value="Toll_tir_struct_dom_sf"/>
</dbReference>
<dbReference type="Gene3D" id="3.40.50.10140">
    <property type="entry name" value="Toll/interleukin-1 receptor homology (TIR) domain"/>
    <property type="match status" value="1"/>
</dbReference>
<feature type="region of interest" description="Disordered" evidence="1">
    <location>
        <begin position="518"/>
        <end position="538"/>
    </location>
</feature>
<evidence type="ECO:0000313" key="3">
    <source>
        <dbReference type="EMBL" id="MEY9453255.1"/>
    </source>
</evidence>